<evidence type="ECO:0000313" key="3">
    <source>
        <dbReference type="EMBL" id="URE34461.1"/>
    </source>
</evidence>
<feature type="transmembrane region" description="Helical" evidence="2">
    <location>
        <begin position="230"/>
        <end position="261"/>
    </location>
</feature>
<keyword evidence="2" id="KW-0812">Transmembrane</keyword>
<sequence>MLGYTASQDAALGKARVWILMVSFLLKRQIHALLDFGKFLFSPYNLLLLETFTWFYDQWHTGAWLREGNDAGSCVLAGCSFLEDIVFIWRCLRCFTGCGWLLLRGCRILFWLRSTSGLETSASSLPWRIMSVSPRIWKRGQLHLIFQPIEMFCYNEFCMRNGFVLSGSSGDDAAAVFWSERRPAAAVGPIVTVVVLVGNSSVVIGMWPAHFIWTYYCVMKTKRLGLVLKIFLLVMLPLPLILWPILGILGSLVVAIGYGFFAPLIATFEAVGEGVVDKLYHCFASGCVDTIKGACTLVVDFTDFCFHSYFSYMDDLCEKVTVGETPMDVKLTKLPSCLLVCLLGVILDVPMISIVALCKSPYLLLRGWHRLFHDLIGREGPFLETVCVPFAGLAILLWPLGVIGALVTAFLCSFLLGLYGGVVVHQEDSLRMGLAYIVAVVSIFDEYTNDLLYLREGSWLPRPRYRKSYVDQEHCEQKNEVEQNKTKNGKVLSGLNRTKLASERSRTMKKAIEQLKPIQIWDWLFRSCEINGRILLGEGLITVADIEECIVKGKCKKLSIKLPSWCILQCLLRSAKSDSYGLLISDEVEVSNLNWPNDKVLDWILGPLLIMKDQIRRLQLDENEEACLRKLILTSKNEKPKDWDGEGFPSDDNIRKAQLQAIFRRLQGIVGNMSRIPSFRRRFNSLVKSLYLEAIESGALTEARGGSASGSKTSDGRKRQNKSIARWSSLDVGGGSIVTSKCDASTEENHNLMQSSSNAAAVRFSRAKDGTSCQQLHIMLNMIANEKCVRFH</sequence>
<feature type="transmembrane region" description="Helical" evidence="2">
    <location>
        <begin position="403"/>
        <end position="424"/>
    </location>
</feature>
<evidence type="ECO:0000256" key="2">
    <source>
        <dbReference type="SAM" id="Phobius"/>
    </source>
</evidence>
<keyword evidence="4" id="KW-1185">Reference proteome</keyword>
<feature type="transmembrane region" description="Helical" evidence="2">
    <location>
        <begin position="190"/>
        <end position="218"/>
    </location>
</feature>
<evidence type="ECO:0000313" key="4">
    <source>
        <dbReference type="Proteomes" id="UP001055439"/>
    </source>
</evidence>
<gene>
    <name evidence="3" type="ORF">MUK42_16520</name>
</gene>
<dbReference type="PANTHER" id="PTHR31133:SF2">
    <property type="entry name" value="EXPRESSED PROTEIN"/>
    <property type="match status" value="1"/>
</dbReference>
<dbReference type="InterPro" id="IPR040229">
    <property type="entry name" value="At3g27390-like"/>
</dbReference>
<feature type="region of interest" description="Disordered" evidence="1">
    <location>
        <begin position="703"/>
        <end position="723"/>
    </location>
</feature>
<keyword evidence="2" id="KW-1133">Transmembrane helix</keyword>
<dbReference type="AlphaFoldDB" id="A0A9E7KYX3"/>
<evidence type="ECO:0000256" key="1">
    <source>
        <dbReference type="SAM" id="MobiDB-lite"/>
    </source>
</evidence>
<dbReference type="GO" id="GO:0010228">
    <property type="term" value="P:vegetative to reproductive phase transition of meristem"/>
    <property type="evidence" value="ECO:0007669"/>
    <property type="project" value="TreeGrafter"/>
</dbReference>
<feature type="transmembrane region" description="Helical" evidence="2">
    <location>
        <begin position="379"/>
        <end position="397"/>
    </location>
</feature>
<dbReference type="OrthoDB" id="1932537at2759"/>
<reference evidence="3" key="1">
    <citation type="submission" date="2022-05" db="EMBL/GenBank/DDBJ databases">
        <title>The Musa troglodytarum L. genome provides insights into the mechanism of non-climacteric behaviour and enrichment of carotenoids.</title>
        <authorList>
            <person name="Wang J."/>
        </authorList>
    </citation>
    <scope>NUCLEOTIDE SEQUENCE</scope>
    <source>
        <tissue evidence="3">Leaf</tissue>
    </source>
</reference>
<dbReference type="Proteomes" id="UP001055439">
    <property type="component" value="Chromosome 8"/>
</dbReference>
<dbReference type="EMBL" id="CP097510">
    <property type="protein sequence ID" value="URE34461.1"/>
    <property type="molecule type" value="Genomic_DNA"/>
</dbReference>
<feature type="transmembrane region" description="Helical" evidence="2">
    <location>
        <begin position="337"/>
        <end position="358"/>
    </location>
</feature>
<keyword evidence="2" id="KW-0472">Membrane</keyword>
<proteinExistence type="predicted"/>
<protein>
    <recommendedName>
        <fullName evidence="5">Steroid nuclear receptor ligand-binding</fullName>
    </recommendedName>
</protein>
<dbReference type="PANTHER" id="PTHR31133">
    <property type="entry name" value="MEMBRANE PROTEIN"/>
    <property type="match status" value="1"/>
</dbReference>
<name>A0A9E7KYX3_9LILI</name>
<evidence type="ECO:0008006" key="5">
    <source>
        <dbReference type="Google" id="ProtNLM"/>
    </source>
</evidence>
<accession>A0A9E7KYX3</accession>
<organism evidence="3 4">
    <name type="scientific">Musa troglodytarum</name>
    <name type="common">fe'i banana</name>
    <dbReference type="NCBI Taxonomy" id="320322"/>
    <lineage>
        <taxon>Eukaryota</taxon>
        <taxon>Viridiplantae</taxon>
        <taxon>Streptophyta</taxon>
        <taxon>Embryophyta</taxon>
        <taxon>Tracheophyta</taxon>
        <taxon>Spermatophyta</taxon>
        <taxon>Magnoliopsida</taxon>
        <taxon>Liliopsida</taxon>
        <taxon>Zingiberales</taxon>
        <taxon>Musaceae</taxon>
        <taxon>Musa</taxon>
    </lineage>
</organism>